<evidence type="ECO:0000256" key="5">
    <source>
        <dbReference type="ARBA" id="ARBA00022617"/>
    </source>
</evidence>
<feature type="binding site" description="covalent" evidence="13">
    <location>
        <position position="135"/>
    </location>
    <ligand>
        <name>heme</name>
        <dbReference type="ChEBI" id="CHEBI:30413"/>
        <label>3</label>
    </ligand>
</feature>
<evidence type="ECO:0000256" key="4">
    <source>
        <dbReference type="ARBA" id="ARBA00022475"/>
    </source>
</evidence>
<gene>
    <name evidence="17" type="ORF">SP90_07865</name>
</gene>
<evidence type="ECO:0000256" key="8">
    <source>
        <dbReference type="ARBA" id="ARBA00022982"/>
    </source>
</evidence>
<feature type="binding site" description="axial binding residue" evidence="14">
    <location>
        <position position="101"/>
    </location>
    <ligand>
        <name>heme</name>
        <dbReference type="ChEBI" id="CHEBI:30413"/>
        <label>1</label>
    </ligand>
    <ligandPart>
        <name>Fe</name>
        <dbReference type="ChEBI" id="CHEBI:18248"/>
    </ligandPart>
</feature>
<feature type="binding site" description="axial binding residue" evidence="14">
    <location>
        <position position="173"/>
    </location>
    <ligand>
        <name>heme</name>
        <dbReference type="ChEBI" id="CHEBI:30413"/>
        <label>2</label>
    </ligand>
    <ligandPart>
        <name>Fe</name>
        <dbReference type="ChEBI" id="CHEBI:18248"/>
    </ligandPart>
</feature>
<dbReference type="GO" id="GO:0019333">
    <property type="term" value="P:denitrification pathway"/>
    <property type="evidence" value="ECO:0007669"/>
    <property type="project" value="InterPro"/>
</dbReference>
<dbReference type="Proteomes" id="UP000091979">
    <property type="component" value="Unassembled WGS sequence"/>
</dbReference>
<comment type="similarity">
    <text evidence="2">Belongs to the NapC/NirT/NrfH family.</text>
</comment>
<dbReference type="AlphaFoldDB" id="A0A1B7XDM1"/>
<evidence type="ECO:0000313" key="17">
    <source>
        <dbReference type="EMBL" id="OBQ52094.1"/>
    </source>
</evidence>
<dbReference type="PATRIC" id="fig|1560234.3.peg.389"/>
<evidence type="ECO:0000256" key="14">
    <source>
        <dbReference type="PIRSR" id="PIRSR000013-2"/>
    </source>
</evidence>
<feature type="binding site" description="covalent" evidence="13">
    <location>
        <position position="167"/>
    </location>
    <ligand>
        <name>heme</name>
        <dbReference type="ChEBI" id="CHEBI:30413"/>
        <label>4</label>
    </ligand>
</feature>
<comment type="caution">
    <text evidence="17">The sequence shown here is derived from an EMBL/GenBank/DDBJ whole genome shotgun (WGS) entry which is preliminary data.</text>
</comment>
<dbReference type="Pfam" id="PF03264">
    <property type="entry name" value="Cytochrom_NNT"/>
    <property type="match status" value="1"/>
</dbReference>
<dbReference type="GO" id="GO:0009061">
    <property type="term" value="P:anaerobic respiration"/>
    <property type="evidence" value="ECO:0007669"/>
    <property type="project" value="TreeGrafter"/>
</dbReference>
<feature type="binding site" description="covalent" evidence="13">
    <location>
        <position position="164"/>
    </location>
    <ligand>
        <name>heme</name>
        <dbReference type="ChEBI" id="CHEBI:30413"/>
        <label>4</label>
    </ligand>
</feature>
<dbReference type="GO" id="GO:0046872">
    <property type="term" value="F:metal ion binding"/>
    <property type="evidence" value="ECO:0007669"/>
    <property type="project" value="UniProtKB-KW"/>
</dbReference>
<keyword evidence="4" id="KW-1003">Cell membrane</keyword>
<keyword evidence="18" id="KW-1185">Reference proteome</keyword>
<keyword evidence="17" id="KW-0808">Transferase</keyword>
<evidence type="ECO:0000256" key="13">
    <source>
        <dbReference type="PIRSR" id="PIRSR000013-1"/>
    </source>
</evidence>
<dbReference type="Gene3D" id="1.10.3820.10">
    <property type="entry name" value="Di-heme elbow motif domain"/>
    <property type="match status" value="1"/>
</dbReference>
<evidence type="ECO:0000259" key="16">
    <source>
        <dbReference type="Pfam" id="PF03264"/>
    </source>
</evidence>
<keyword evidence="11 15" id="KW-0472">Membrane</keyword>
<evidence type="ECO:0000256" key="1">
    <source>
        <dbReference type="ARBA" id="ARBA00004162"/>
    </source>
</evidence>
<dbReference type="InterPro" id="IPR051174">
    <property type="entry name" value="Cytochrome_c-type_ET"/>
</dbReference>
<dbReference type="GO" id="GO:0009055">
    <property type="term" value="F:electron transfer activity"/>
    <property type="evidence" value="ECO:0007669"/>
    <property type="project" value="TreeGrafter"/>
</dbReference>
<dbReference type="InterPro" id="IPR005126">
    <property type="entry name" value="NapC/NirT_cyt_c_N"/>
</dbReference>
<evidence type="ECO:0000256" key="9">
    <source>
        <dbReference type="ARBA" id="ARBA00022989"/>
    </source>
</evidence>
<feature type="binding site" description="covalent" evidence="13">
    <location>
        <position position="132"/>
    </location>
    <ligand>
        <name>heme</name>
        <dbReference type="ChEBI" id="CHEBI:30413"/>
        <label>3</label>
    </ligand>
</feature>
<dbReference type="PANTHER" id="PTHR30333">
    <property type="entry name" value="CYTOCHROME C-TYPE PROTEIN"/>
    <property type="match status" value="1"/>
</dbReference>
<dbReference type="RefSeq" id="WP_066854307.1">
    <property type="nucleotide sequence ID" value="NZ_JXMS01000011.1"/>
</dbReference>
<dbReference type="InterPro" id="IPR024717">
    <property type="entry name" value="NapC/NirT/NrfH"/>
</dbReference>
<keyword evidence="10 12" id="KW-0408">Iron</keyword>
<feature type="binding site" evidence="13">
    <location>
        <position position="94"/>
    </location>
    <ligand>
        <name>a menaquinol</name>
        <dbReference type="ChEBI" id="CHEBI:18151"/>
    </ligand>
</feature>
<organism evidence="17 18">
    <name type="scientific">Halodesulfovibrio spirochaetisodalis</name>
    <dbReference type="NCBI Taxonomy" id="1560234"/>
    <lineage>
        <taxon>Bacteria</taxon>
        <taxon>Pseudomonadati</taxon>
        <taxon>Thermodesulfobacteriota</taxon>
        <taxon>Desulfovibrionia</taxon>
        <taxon>Desulfovibrionales</taxon>
        <taxon>Desulfovibrionaceae</taxon>
        <taxon>Halodesulfovibrio</taxon>
    </lineage>
</organism>
<dbReference type="GO" id="GO:0020037">
    <property type="term" value="F:heme binding"/>
    <property type="evidence" value="ECO:0007669"/>
    <property type="project" value="InterPro"/>
</dbReference>
<protein>
    <recommendedName>
        <fullName evidence="12">Cytochrome c-type protein</fullName>
    </recommendedName>
</protein>
<dbReference type="GO" id="GO:0016740">
    <property type="term" value="F:transferase activity"/>
    <property type="evidence" value="ECO:0007669"/>
    <property type="project" value="UniProtKB-KW"/>
</dbReference>
<feature type="binding site" description="covalent" evidence="13">
    <location>
        <position position="80"/>
    </location>
    <ligand>
        <name>heme</name>
        <dbReference type="ChEBI" id="CHEBI:30413"/>
        <label>2</label>
    </ligand>
</feature>
<feature type="binding site" description="axial binding residue" evidence="14">
    <location>
        <position position="168"/>
    </location>
    <ligand>
        <name>heme</name>
        <dbReference type="ChEBI" id="CHEBI:30413"/>
        <label>4</label>
    </ligand>
    <ligandPart>
        <name>Fe</name>
        <dbReference type="ChEBI" id="CHEBI:18248"/>
    </ligandPart>
</feature>
<keyword evidence="3 12" id="KW-0813">Transport</keyword>
<evidence type="ECO:0000256" key="3">
    <source>
        <dbReference type="ARBA" id="ARBA00022448"/>
    </source>
</evidence>
<feature type="binding site" description="covalent" evidence="13">
    <location>
        <position position="77"/>
    </location>
    <ligand>
        <name>heme</name>
        <dbReference type="ChEBI" id="CHEBI:30413"/>
        <label>2</label>
    </ligand>
</feature>
<evidence type="ECO:0000256" key="7">
    <source>
        <dbReference type="ARBA" id="ARBA00022723"/>
    </source>
</evidence>
<dbReference type="SUPFAM" id="SSF48695">
    <property type="entry name" value="Multiheme cytochromes"/>
    <property type="match status" value="1"/>
</dbReference>
<feature type="binding site" description="covalent" evidence="13">
    <location>
        <position position="50"/>
    </location>
    <ligand>
        <name>heme</name>
        <dbReference type="ChEBI" id="CHEBI:30413"/>
        <label>1</label>
    </ligand>
</feature>
<dbReference type="OrthoDB" id="9782159at2"/>
<evidence type="ECO:0000256" key="12">
    <source>
        <dbReference type="PIRNR" id="PIRNR000013"/>
    </source>
</evidence>
<feature type="binding site" description="axial binding residue" evidence="14">
    <location>
        <position position="81"/>
    </location>
    <ligand>
        <name>heme</name>
        <dbReference type="ChEBI" id="CHEBI:30413"/>
        <label>2</label>
    </ligand>
    <ligandPart>
        <name>Fe</name>
        <dbReference type="ChEBI" id="CHEBI:18248"/>
    </ligandPart>
</feature>
<dbReference type="PIRSF" id="PIRSF000013">
    <property type="entry name" value="4_hem_cytochrm_NapC"/>
    <property type="match status" value="1"/>
</dbReference>
<proteinExistence type="inferred from homology"/>
<accession>A0A1B7XDM1</accession>
<dbReference type="GO" id="GO:0005886">
    <property type="term" value="C:plasma membrane"/>
    <property type="evidence" value="ECO:0007669"/>
    <property type="project" value="UniProtKB-SubCell"/>
</dbReference>
<feature type="binding site" description="axial binding residue" evidence="14">
    <location>
        <position position="136"/>
    </location>
    <ligand>
        <name>heme</name>
        <dbReference type="ChEBI" id="CHEBI:30413"/>
        <label>3</label>
    </ligand>
    <ligandPart>
        <name>Fe</name>
        <dbReference type="ChEBI" id="CHEBI:18248"/>
    </ligandPart>
</feature>
<evidence type="ECO:0000256" key="2">
    <source>
        <dbReference type="ARBA" id="ARBA00007395"/>
    </source>
</evidence>
<feature type="binding site" description="axial binding residue" evidence="14">
    <location>
        <position position="53"/>
    </location>
    <ligand>
        <name>heme</name>
        <dbReference type="ChEBI" id="CHEBI:30413"/>
        <label>1</label>
    </ligand>
    <ligandPart>
        <name>Fe</name>
        <dbReference type="ChEBI" id="CHEBI:18248"/>
    </ligandPart>
</feature>
<dbReference type="InterPro" id="IPR038266">
    <property type="entry name" value="NapC/NirT_cytc_sf"/>
</dbReference>
<dbReference type="EMBL" id="JXMS01000011">
    <property type="protein sequence ID" value="OBQ52094.1"/>
    <property type="molecule type" value="Genomic_DNA"/>
</dbReference>
<evidence type="ECO:0000313" key="18">
    <source>
        <dbReference type="Proteomes" id="UP000091979"/>
    </source>
</evidence>
<comment type="PTM">
    <text evidence="12">Binds 4 heme groups per subunit.</text>
</comment>
<comment type="subcellular location">
    <subcellularLocation>
        <location evidence="1">Cell membrane</location>
        <topology evidence="1">Single-pass membrane protein</topology>
    </subcellularLocation>
</comment>
<feature type="binding site" description="covalent" evidence="13">
    <location>
        <position position="47"/>
    </location>
    <ligand>
        <name>heme</name>
        <dbReference type="ChEBI" id="CHEBI:30413"/>
        <label>1</label>
    </ligand>
</feature>
<feature type="transmembrane region" description="Helical" evidence="15">
    <location>
        <begin position="15"/>
        <end position="38"/>
    </location>
</feature>
<feature type="binding site" evidence="13">
    <location>
        <position position="101"/>
    </location>
    <ligand>
        <name>a menaquinol</name>
        <dbReference type="ChEBI" id="CHEBI:18151"/>
    </ligand>
</feature>
<evidence type="ECO:0000256" key="10">
    <source>
        <dbReference type="ARBA" id="ARBA00023004"/>
    </source>
</evidence>
<evidence type="ECO:0000256" key="11">
    <source>
        <dbReference type="ARBA" id="ARBA00023136"/>
    </source>
</evidence>
<name>A0A1B7XDM1_9BACT</name>
<keyword evidence="6 15" id="KW-0812">Transmembrane</keyword>
<keyword evidence="8 12" id="KW-0249">Electron transport</keyword>
<evidence type="ECO:0000256" key="15">
    <source>
        <dbReference type="SAM" id="Phobius"/>
    </source>
</evidence>
<dbReference type="InterPro" id="IPR036280">
    <property type="entry name" value="Multihaem_cyt_sf"/>
</dbReference>
<feature type="domain" description="NapC/NirT cytochrome c N-terminal" evidence="16">
    <location>
        <begin position="12"/>
        <end position="175"/>
    </location>
</feature>
<dbReference type="PANTHER" id="PTHR30333:SF1">
    <property type="entry name" value="CYTOCHROME C-TYPE PROTEIN NAPC"/>
    <property type="match status" value="1"/>
</dbReference>
<comment type="cofactor">
    <cofactor evidence="13">
        <name>heme</name>
        <dbReference type="ChEBI" id="CHEBI:30413"/>
    </cofactor>
    <text evidence="13">Binds 4 heme groups per subunit.</text>
</comment>
<reference evidence="17 18" key="1">
    <citation type="submission" date="2015-01" db="EMBL/GenBank/DDBJ databases">
        <title>Desulfovibrio sp. JC271 draft genome sequence.</title>
        <authorList>
            <person name="Shivani Y."/>
            <person name="Subhash Y."/>
            <person name="Sasikala C."/>
            <person name="Ramana C.V."/>
        </authorList>
    </citation>
    <scope>NUCLEOTIDE SEQUENCE [LARGE SCALE GENOMIC DNA]</scope>
    <source>
        <strain evidence="17 18">JC271</strain>
    </source>
</reference>
<keyword evidence="7 12" id="KW-0479">Metal-binding</keyword>
<evidence type="ECO:0000256" key="6">
    <source>
        <dbReference type="ARBA" id="ARBA00022692"/>
    </source>
</evidence>
<keyword evidence="9 15" id="KW-1133">Transmembrane helix</keyword>
<keyword evidence="5 12" id="KW-0349">Heme</keyword>
<dbReference type="STRING" id="1560234.SP90_07865"/>
<sequence length="188" mass="20961">MPEKADVRKKSKRSIWLSGAVMGVLLTVVSVLASGYMVEATNTDTFCVSCHVMKPFQTSWKESKHGGMNSKGFQAQCVDCHLPHGSFVEYLTAKAVTGVSDVVNNMLIDPYTYDWAGAADRNRTKFTYDNACRKCHVNLLPKEISKGGLIAHRDYLRGDSGKKCASCHEHVGHKNMRIHTKEYFATKK</sequence>